<dbReference type="OrthoDB" id="9796641at2"/>
<evidence type="ECO:0000313" key="2">
    <source>
        <dbReference type="EMBL" id="ACT17081.1"/>
    </source>
</evidence>
<organism evidence="2">
    <name type="scientific">Geobacter sp. (strain M21)</name>
    <dbReference type="NCBI Taxonomy" id="443144"/>
    <lineage>
        <taxon>Bacteria</taxon>
        <taxon>Pseudomonadati</taxon>
        <taxon>Thermodesulfobacteriota</taxon>
        <taxon>Desulfuromonadia</taxon>
        <taxon>Geobacterales</taxon>
        <taxon>Geobacteraceae</taxon>
        <taxon>Geobacter</taxon>
    </lineage>
</organism>
<dbReference type="STRING" id="443144.GM21_1019"/>
<dbReference type="KEGG" id="gem:GM21_1019"/>
<dbReference type="eggNOG" id="COG3514">
    <property type="taxonomic scope" value="Bacteria"/>
</dbReference>
<dbReference type="Pfam" id="PF14384">
    <property type="entry name" value="BrnA_antitoxin"/>
    <property type="match status" value="1"/>
</dbReference>
<proteinExistence type="predicted"/>
<feature type="compositionally biased region" description="Basic and acidic residues" evidence="1">
    <location>
        <begin position="8"/>
        <end position="20"/>
    </location>
</feature>
<reference evidence="2" key="1">
    <citation type="submission" date="2009-07" db="EMBL/GenBank/DDBJ databases">
        <title>Complete sequence of Geobacter sp. M21.</title>
        <authorList>
            <consortium name="US DOE Joint Genome Institute"/>
            <person name="Lucas S."/>
            <person name="Copeland A."/>
            <person name="Lapidus A."/>
            <person name="Glavina del Rio T."/>
            <person name="Dalin E."/>
            <person name="Tice H."/>
            <person name="Bruce D."/>
            <person name="Goodwin L."/>
            <person name="Pitluck S."/>
            <person name="Saunders E."/>
            <person name="Brettin T."/>
            <person name="Detter J.C."/>
            <person name="Han C."/>
            <person name="Larimer F."/>
            <person name="Land M."/>
            <person name="Hauser L."/>
            <person name="Kyrpides N."/>
            <person name="Ovchinnikova G."/>
            <person name="Lovley D."/>
        </authorList>
    </citation>
    <scope>NUCLEOTIDE SEQUENCE [LARGE SCALE GENOMIC DNA]</scope>
    <source>
        <strain evidence="2">M21</strain>
    </source>
</reference>
<name>C6E2D5_GEOSM</name>
<evidence type="ECO:0008006" key="3">
    <source>
        <dbReference type="Google" id="ProtNLM"/>
    </source>
</evidence>
<evidence type="ECO:0000256" key="1">
    <source>
        <dbReference type="SAM" id="MobiDB-lite"/>
    </source>
</evidence>
<dbReference type="InterPro" id="IPR025528">
    <property type="entry name" value="BrnA_antitoxin"/>
</dbReference>
<protein>
    <recommendedName>
        <fullName evidence="3">BrnA antitoxin family protein</fullName>
    </recommendedName>
</protein>
<feature type="region of interest" description="Disordered" evidence="1">
    <location>
        <begin position="1"/>
        <end position="33"/>
    </location>
</feature>
<dbReference type="EMBL" id="CP001661">
    <property type="protein sequence ID" value="ACT17081.1"/>
    <property type="molecule type" value="Genomic_DNA"/>
</dbReference>
<dbReference type="AlphaFoldDB" id="C6E2D5"/>
<gene>
    <name evidence="2" type="ordered locus">GM21_1019</name>
</gene>
<dbReference type="HOGENOM" id="CLU_140900_0_0_7"/>
<accession>C6E2D5</accession>
<sequence>MPGSKKISKSDWERVQKDAASDSPIAYDPGTDLYAPNDQAQVSAFFSGAKVVRKPGRPKAEVTKVPVAIRLSPDVVEYFKSTGAGWQSRIDAVLHDWMSDHPLKRA</sequence>